<dbReference type="Proteomes" id="UP001202961">
    <property type="component" value="Unassembled WGS sequence"/>
</dbReference>
<keyword evidence="11" id="KW-1185">Reference proteome</keyword>
<feature type="transmembrane region" description="Helical" evidence="7">
    <location>
        <begin position="263"/>
        <end position="284"/>
    </location>
</feature>
<dbReference type="SUPFAM" id="SSF52540">
    <property type="entry name" value="P-loop containing nucleoside triphosphate hydrolases"/>
    <property type="match status" value="1"/>
</dbReference>
<evidence type="ECO:0000256" key="7">
    <source>
        <dbReference type="SAM" id="Phobius"/>
    </source>
</evidence>
<comment type="caution">
    <text evidence="10">The sequence shown here is derived from an EMBL/GenBank/DDBJ whole genome shotgun (WGS) entry which is preliminary data.</text>
</comment>
<dbReference type="RefSeq" id="WP_250927921.1">
    <property type="nucleotide sequence ID" value="NZ_JAMQBK010000020.1"/>
</dbReference>
<dbReference type="EMBL" id="JAMQBK010000020">
    <property type="protein sequence ID" value="MCM2370249.1"/>
    <property type="molecule type" value="Genomic_DNA"/>
</dbReference>
<evidence type="ECO:0000313" key="11">
    <source>
        <dbReference type="Proteomes" id="UP001202961"/>
    </source>
</evidence>
<dbReference type="InterPro" id="IPR027417">
    <property type="entry name" value="P-loop_NTPase"/>
</dbReference>
<dbReference type="InterPro" id="IPR005898">
    <property type="entry name" value="Cyc_pep_transpt_SyrD/YojI"/>
</dbReference>
<dbReference type="InterPro" id="IPR039421">
    <property type="entry name" value="Type_1_exporter"/>
</dbReference>
<evidence type="ECO:0000256" key="1">
    <source>
        <dbReference type="ARBA" id="ARBA00004651"/>
    </source>
</evidence>
<dbReference type="InterPro" id="IPR003439">
    <property type="entry name" value="ABC_transporter-like_ATP-bd"/>
</dbReference>
<keyword evidence="6 7" id="KW-0472">Membrane</keyword>
<accession>A0ABT0U061</accession>
<dbReference type="NCBIfam" id="TIGR01194">
    <property type="entry name" value="cyc_pep_trnsptr"/>
    <property type="match status" value="1"/>
</dbReference>
<feature type="domain" description="ABC transporter" evidence="8">
    <location>
        <begin position="442"/>
        <end position="657"/>
    </location>
</feature>
<dbReference type="PANTHER" id="PTHR24221:SF654">
    <property type="entry name" value="ATP-BINDING CASSETTE SUB-FAMILY B MEMBER 6"/>
    <property type="match status" value="1"/>
</dbReference>
<dbReference type="InterPro" id="IPR011527">
    <property type="entry name" value="ABC1_TM_dom"/>
</dbReference>
<evidence type="ECO:0000256" key="6">
    <source>
        <dbReference type="ARBA" id="ARBA00023136"/>
    </source>
</evidence>
<evidence type="ECO:0000256" key="5">
    <source>
        <dbReference type="ARBA" id="ARBA00022989"/>
    </source>
</evidence>
<dbReference type="InterPro" id="IPR036640">
    <property type="entry name" value="ABC1_TM_sf"/>
</dbReference>
<comment type="subcellular location">
    <subcellularLocation>
        <location evidence="1">Cell membrane</location>
        <topology evidence="1">Multi-pass membrane protein</topology>
    </subcellularLocation>
</comment>
<keyword evidence="5 7" id="KW-1133">Transmembrane helix</keyword>
<evidence type="ECO:0000256" key="3">
    <source>
        <dbReference type="ARBA" id="ARBA00022741"/>
    </source>
</evidence>
<dbReference type="PROSITE" id="PS50929">
    <property type="entry name" value="ABC_TM1F"/>
    <property type="match status" value="1"/>
</dbReference>
<keyword evidence="2 7" id="KW-0812">Transmembrane</keyword>
<protein>
    <submittedName>
        <fullName evidence="10">Cyclic peptide export ABC transporter</fullName>
    </submittedName>
</protein>
<keyword evidence="3" id="KW-0547">Nucleotide-binding</keyword>
<organism evidence="10 11">
    <name type="scientific">Aporhodopirellula aestuarii</name>
    <dbReference type="NCBI Taxonomy" id="2950107"/>
    <lineage>
        <taxon>Bacteria</taxon>
        <taxon>Pseudomonadati</taxon>
        <taxon>Planctomycetota</taxon>
        <taxon>Planctomycetia</taxon>
        <taxon>Pirellulales</taxon>
        <taxon>Pirellulaceae</taxon>
        <taxon>Aporhodopirellula</taxon>
    </lineage>
</organism>
<keyword evidence="4" id="KW-0067">ATP-binding</keyword>
<feature type="transmembrane region" description="Helical" evidence="7">
    <location>
        <begin position="134"/>
        <end position="154"/>
    </location>
</feature>
<feature type="transmembrane region" description="Helical" evidence="7">
    <location>
        <begin position="233"/>
        <end position="257"/>
    </location>
</feature>
<evidence type="ECO:0000256" key="2">
    <source>
        <dbReference type="ARBA" id="ARBA00022692"/>
    </source>
</evidence>
<feature type="domain" description="ABC transmembrane type-1" evidence="9">
    <location>
        <begin position="132"/>
        <end position="409"/>
    </location>
</feature>
<evidence type="ECO:0000256" key="4">
    <source>
        <dbReference type="ARBA" id="ARBA00022840"/>
    </source>
</evidence>
<proteinExistence type="predicted"/>
<evidence type="ECO:0000259" key="9">
    <source>
        <dbReference type="PROSITE" id="PS50929"/>
    </source>
</evidence>
<evidence type="ECO:0000313" key="10">
    <source>
        <dbReference type="EMBL" id="MCM2370249.1"/>
    </source>
</evidence>
<dbReference type="Gene3D" id="3.40.50.300">
    <property type="entry name" value="P-loop containing nucleotide triphosphate hydrolases"/>
    <property type="match status" value="1"/>
</dbReference>
<name>A0ABT0U061_9BACT</name>
<sequence length="658" mass="72462">MGRKSKPGAAGETAFANDIVHPRQPAMLVGKGERPVQDSDEHLDVDHFMTCPPRCFHAAQAAPYLNFSPQEGAPRLLLVWGVRVCYTSTQPSYRPNGLKITIHTEKDHQSECNEGLNTMNLFFLMLRSSWKASVASIVLGGASGLATLTLITLIHKSFSNEGMQSAALPALFVVACTAVLVLQILSKCILTRLSQSTAARLQFELCNRIMAAPLPELESVGPHRLLATLGGDVGAITGALSNFPSVCASAMVLISGVGYLASLSIPLAACTVIMASFAIASYLAGVHWANFHLRQAREDRDEVSKQLQAMVFGIKELKANNRRCIDFLYDVLLPADTRMRERLIKGSDILGGAHTWGRLSLFIGIGLLIFVWPRMWTVTPETLMGYTLTIIYLTSPLDSILGWLPSLNHAAISLNKINSLGLMIDPAKAPVVNSANTGFRSIELRNVSYSYRSPIEGESGFHLGPVDLEVHPGEVLFIVGGNGCGKTTLAKILTGLYPLQSGEIYVDRYLIDNSSMGDYRQLFSTVFVEGHLFDRLIGMEPNPMLLRHWAKRLGIEDKVDFETGHLKTYKLSRGQHKRLAMLVACLDERPVFVFDEWAAEQDPTFKEIFYREIVPELKKKGRAVVAITHDDRYFFAADRVVKLVDGQVETAQKQGFAA</sequence>
<dbReference type="SMART" id="SM00382">
    <property type="entry name" value="AAA"/>
    <property type="match status" value="1"/>
</dbReference>
<feature type="transmembrane region" description="Helical" evidence="7">
    <location>
        <begin position="349"/>
        <end position="372"/>
    </location>
</feature>
<dbReference type="SUPFAM" id="SSF90123">
    <property type="entry name" value="ABC transporter transmembrane region"/>
    <property type="match status" value="1"/>
</dbReference>
<dbReference type="Gene3D" id="1.20.1560.10">
    <property type="entry name" value="ABC transporter type 1, transmembrane domain"/>
    <property type="match status" value="1"/>
</dbReference>
<dbReference type="PROSITE" id="PS50893">
    <property type="entry name" value="ABC_TRANSPORTER_2"/>
    <property type="match status" value="1"/>
</dbReference>
<dbReference type="InterPro" id="IPR003593">
    <property type="entry name" value="AAA+_ATPase"/>
</dbReference>
<gene>
    <name evidence="10" type="ORF">NB063_06380</name>
</gene>
<dbReference type="Pfam" id="PF00005">
    <property type="entry name" value="ABC_tran"/>
    <property type="match status" value="1"/>
</dbReference>
<feature type="transmembrane region" description="Helical" evidence="7">
    <location>
        <begin position="166"/>
        <end position="185"/>
    </location>
</feature>
<reference evidence="10 11" key="1">
    <citation type="journal article" date="2022" name="Syst. Appl. Microbiol.">
        <title>Rhodopirellula aestuarii sp. nov., a novel member of the genus Rhodopirellula isolated from brackish sediments collected in the Tagus River estuary, Portugal.</title>
        <authorList>
            <person name="Vitorino I.R."/>
            <person name="Klimek D."/>
            <person name="Calusinska M."/>
            <person name="Lobo-da-Cunha A."/>
            <person name="Vasconcelos V."/>
            <person name="Lage O.M."/>
        </authorList>
    </citation>
    <scope>NUCLEOTIDE SEQUENCE [LARGE SCALE GENOMIC DNA]</scope>
    <source>
        <strain evidence="10 11">ICT_H3.1</strain>
    </source>
</reference>
<dbReference type="PANTHER" id="PTHR24221">
    <property type="entry name" value="ATP-BINDING CASSETTE SUB-FAMILY B"/>
    <property type="match status" value="1"/>
</dbReference>
<evidence type="ECO:0000259" key="8">
    <source>
        <dbReference type="PROSITE" id="PS50893"/>
    </source>
</evidence>